<evidence type="ECO:0000313" key="1">
    <source>
        <dbReference type="EMBL" id="MDU0250451.1"/>
    </source>
</evidence>
<dbReference type="Proteomes" id="UP001181258">
    <property type="component" value="Unassembled WGS sequence"/>
</dbReference>
<dbReference type="RefSeq" id="WP_004327383.1">
    <property type="nucleotide sequence ID" value="NZ_AP025235.1"/>
</dbReference>
<reference evidence="2 3" key="1">
    <citation type="journal article" date="2019" name="Nat. Commun.">
        <title>Gram positive-like bacteriocins with broad spectrum anti-Bacteroidales activity encoded on mobile elements of the human gut microbiota.</title>
        <authorList>
            <person name="Bechon N."/>
            <person name="Coyne M.J.Jr."/>
            <person name="Laclare-Mceneany V."/>
            <person name="Chatzidaki-Livanis M."/>
            <person name="Ghigo J.-M."/>
            <person name="Comstock L.E."/>
        </authorList>
    </citation>
    <scope>NUCLEOTIDE SEQUENCE [LARGE SCALE GENOMIC DNA]</scope>
    <source>
        <strain evidence="2 3">CL01T12C17</strain>
    </source>
</reference>
<sequence length="135" mass="14768">MGTMGNTFDVNTVKYGHARKVWREIRHRYPGGGMVSNISDWVAVGKIPAGTAVKFDLSGKTFTAYTDAQIKAAESDITTLGINGYLQEDILVASGNTKASGTVVYAGEIYQYMFDEEVVAILQKITTLPQIVWVQ</sequence>
<dbReference type="Proteomes" id="UP000408523">
    <property type="component" value="Unassembled WGS sequence"/>
</dbReference>
<evidence type="ECO:0000313" key="3">
    <source>
        <dbReference type="Proteomes" id="UP000408523"/>
    </source>
</evidence>
<protein>
    <submittedName>
        <fullName evidence="2">Uncharacterized protein</fullName>
    </submittedName>
</protein>
<gene>
    <name evidence="2" type="ORF">EH214_00057</name>
    <name evidence="1" type="ORF">RVY68_17630</name>
</gene>
<accession>A0A663A4W1</accession>
<dbReference type="EMBL" id="JAWDHD010000012">
    <property type="protein sequence ID" value="MDU0250451.1"/>
    <property type="molecule type" value="Genomic_DNA"/>
</dbReference>
<dbReference type="EMBL" id="RWHZ01000001">
    <property type="protein sequence ID" value="TSE50521.1"/>
    <property type="molecule type" value="Genomic_DNA"/>
</dbReference>
<dbReference type="AlphaFoldDB" id="A0A663A4W1"/>
<name>A0A663A4W1_PHOVU</name>
<comment type="caution">
    <text evidence="2">The sequence shown here is derived from an EMBL/GenBank/DDBJ whole genome shotgun (WGS) entry which is preliminary data.</text>
</comment>
<reference evidence="1" key="2">
    <citation type="submission" date="2023-10" db="EMBL/GenBank/DDBJ databases">
        <title>Genome of potential pathogenic bacteria in Crohn's disease.</title>
        <authorList>
            <person name="Rodriguez-Palacios A."/>
        </authorList>
    </citation>
    <scope>NUCLEOTIDE SEQUENCE</scope>
    <source>
        <strain evidence="1">CavFT-hAR107</strain>
    </source>
</reference>
<evidence type="ECO:0000313" key="2">
    <source>
        <dbReference type="EMBL" id="TSE50521.1"/>
    </source>
</evidence>
<proteinExistence type="predicted"/>
<organism evidence="2 3">
    <name type="scientific">Phocaeicola vulgatus</name>
    <name type="common">Bacteroides vulgatus</name>
    <dbReference type="NCBI Taxonomy" id="821"/>
    <lineage>
        <taxon>Bacteria</taxon>
        <taxon>Pseudomonadati</taxon>
        <taxon>Bacteroidota</taxon>
        <taxon>Bacteroidia</taxon>
        <taxon>Bacteroidales</taxon>
        <taxon>Bacteroidaceae</taxon>
        <taxon>Phocaeicola</taxon>
    </lineage>
</organism>